<feature type="region of interest" description="Disordered" evidence="1">
    <location>
        <begin position="218"/>
        <end position="247"/>
    </location>
</feature>
<accession>A0A0V1DEV9</accession>
<sequence>MRLSVVTVPTELAATTAWQSGSSGNGVKTHSVLSGMAGQQADKLLNRSSRIRVTAAPVSSRSWESVPATLACSKIDDGLVKATTCTASCWERPVGGVGSCIDGGPLGRRSCSNVIRMAGQQQVDGKHNFSARSGRKASFAVISPVDGFFPRAVRHRRCRFISSTKACMLSPESLRGLAFQIAFTCSRTMTSVRLKRTCNNSMACEYLASLLPQPELHRINSTASTRTSKRRPNPSDYEHTPESGPRTLGIRAHYQKLLASSVPGAFPSPLAWCYRGGRGR</sequence>
<comment type="caution">
    <text evidence="2">The sequence shown here is derived from an EMBL/GenBank/DDBJ whole genome shotgun (WGS) entry which is preliminary data.</text>
</comment>
<proteinExistence type="predicted"/>
<protein>
    <submittedName>
        <fullName evidence="2">Uncharacterized protein</fullName>
    </submittedName>
</protein>
<reference evidence="2 3" key="1">
    <citation type="submission" date="2015-01" db="EMBL/GenBank/DDBJ databases">
        <title>Evolution of Trichinella species and genotypes.</title>
        <authorList>
            <person name="Korhonen P.K."/>
            <person name="Edoardo P."/>
            <person name="Giuseppe L.R."/>
            <person name="Gasser R.B."/>
        </authorList>
    </citation>
    <scope>NUCLEOTIDE SEQUENCE [LARGE SCALE GENOMIC DNA]</scope>
    <source>
        <strain evidence="2">ISS120</strain>
    </source>
</reference>
<dbReference type="AlphaFoldDB" id="A0A0V1DEV9"/>
<evidence type="ECO:0000313" key="2">
    <source>
        <dbReference type="EMBL" id="KRY60015.1"/>
    </source>
</evidence>
<dbReference type="EMBL" id="JYDI01000008">
    <property type="protein sequence ID" value="KRY60015.1"/>
    <property type="molecule type" value="Genomic_DNA"/>
</dbReference>
<gene>
    <name evidence="2" type="ORF">T03_1521</name>
</gene>
<dbReference type="Proteomes" id="UP000054653">
    <property type="component" value="Unassembled WGS sequence"/>
</dbReference>
<organism evidence="2 3">
    <name type="scientific">Trichinella britovi</name>
    <name type="common">Parasitic roundworm</name>
    <dbReference type="NCBI Taxonomy" id="45882"/>
    <lineage>
        <taxon>Eukaryota</taxon>
        <taxon>Metazoa</taxon>
        <taxon>Ecdysozoa</taxon>
        <taxon>Nematoda</taxon>
        <taxon>Enoplea</taxon>
        <taxon>Dorylaimia</taxon>
        <taxon>Trichinellida</taxon>
        <taxon>Trichinellidae</taxon>
        <taxon>Trichinella</taxon>
    </lineage>
</organism>
<evidence type="ECO:0000256" key="1">
    <source>
        <dbReference type="SAM" id="MobiDB-lite"/>
    </source>
</evidence>
<name>A0A0V1DEV9_TRIBR</name>
<evidence type="ECO:0000313" key="3">
    <source>
        <dbReference type="Proteomes" id="UP000054653"/>
    </source>
</evidence>
<keyword evidence="3" id="KW-1185">Reference proteome</keyword>
<dbReference type="OrthoDB" id="5912711at2759"/>